<protein>
    <recommendedName>
        <fullName evidence="2">SGNH hydrolase-type esterase domain-containing protein</fullName>
    </recommendedName>
</protein>
<dbReference type="Proteomes" id="UP000006860">
    <property type="component" value="Chromosome"/>
</dbReference>
<dbReference type="EMBL" id="CP002546">
    <property type="protein sequence ID" value="ADY59472.1"/>
    <property type="molecule type" value="Genomic_DNA"/>
</dbReference>
<reference evidence="4" key="1">
    <citation type="submission" date="2011-02" db="EMBL/GenBank/DDBJ databases">
        <title>The complete genome of Planctomyces brasiliensis DSM 5305.</title>
        <authorList>
            <person name="Lucas S."/>
            <person name="Copeland A."/>
            <person name="Lapidus A."/>
            <person name="Bruce D."/>
            <person name="Goodwin L."/>
            <person name="Pitluck S."/>
            <person name="Kyrpides N."/>
            <person name="Mavromatis K."/>
            <person name="Pagani I."/>
            <person name="Ivanova N."/>
            <person name="Ovchinnikova G."/>
            <person name="Lu M."/>
            <person name="Detter J.C."/>
            <person name="Han C."/>
            <person name="Land M."/>
            <person name="Hauser L."/>
            <person name="Markowitz V."/>
            <person name="Cheng J.-F."/>
            <person name="Hugenholtz P."/>
            <person name="Woyke T."/>
            <person name="Wu D."/>
            <person name="Tindall B."/>
            <person name="Pomrenke H.G."/>
            <person name="Brambilla E."/>
            <person name="Klenk H.-P."/>
            <person name="Eisen J.A."/>
        </authorList>
    </citation>
    <scope>NUCLEOTIDE SEQUENCE [LARGE SCALE GENOMIC DNA]</scope>
    <source>
        <strain evidence="4">ATCC 49424 / DSM 5305 / JCM 21570 / NBRC 103401 / IFAM 1448</strain>
    </source>
</reference>
<evidence type="ECO:0000313" key="4">
    <source>
        <dbReference type="Proteomes" id="UP000006860"/>
    </source>
</evidence>
<sequence length="405" mass="45616">MRNSARQFHQRMGAHNRRRRLMLSSYSHAAAPSLEEEELNEQVLLDPVVVKTVNATADYLSQKEGEVDSLVGAASNLIRGRSTTGSALLADFPEVECEVLPEDQQKQKPRTDDDPESVFSDIGEDDSSEEEPARDAKPREASKPRVATADMKAFSREPMGATNGMNQVRGWLHGHEPRVWMFLGDETTAWMRYQHEPGYAEMFRHRLRWELRRFPDLIVNAGIESATVDELLKVADQGLRQCRADAVFVLPGPADAASAMQRPSAYAQKLLELATVIRKQNAAPVFQTPPIPFAEQQTEYGQQLVHLADVIRETCIVREIPVIDHAEFWLEQPPCPSWYNAETRTLTTNGQSALGLLFFSELDLFDRSSQLCTRLQEAWHDGPADEPPQIERVADAPKTSETRKQ</sequence>
<feature type="region of interest" description="Disordered" evidence="1">
    <location>
        <begin position="380"/>
        <end position="405"/>
    </location>
</feature>
<feature type="compositionally biased region" description="Basic and acidic residues" evidence="1">
    <location>
        <begin position="103"/>
        <end position="112"/>
    </location>
</feature>
<feature type="region of interest" description="Disordered" evidence="1">
    <location>
        <begin position="100"/>
        <end position="163"/>
    </location>
</feature>
<gene>
    <name evidence="3" type="ordered locus">Plabr_1862</name>
</gene>
<keyword evidence="4" id="KW-1185">Reference proteome</keyword>
<dbReference type="InterPro" id="IPR013830">
    <property type="entry name" value="SGNH_hydro"/>
</dbReference>
<dbReference type="RefSeq" id="WP_013628199.1">
    <property type="nucleotide sequence ID" value="NC_015174.1"/>
</dbReference>
<name>F0SGY7_RUBBR</name>
<feature type="domain" description="SGNH hydrolase-type esterase" evidence="2">
    <location>
        <begin position="182"/>
        <end position="334"/>
    </location>
</feature>
<dbReference type="GO" id="GO:0016788">
    <property type="term" value="F:hydrolase activity, acting on ester bonds"/>
    <property type="evidence" value="ECO:0007669"/>
    <property type="project" value="UniProtKB-ARBA"/>
</dbReference>
<accession>F0SGY7</accession>
<dbReference type="STRING" id="756272.Plabr_1862"/>
<dbReference type="Pfam" id="PF13472">
    <property type="entry name" value="Lipase_GDSL_2"/>
    <property type="match status" value="1"/>
</dbReference>
<proteinExistence type="predicted"/>
<dbReference type="KEGG" id="pbs:Plabr_1862"/>
<organism evidence="3 4">
    <name type="scientific">Rubinisphaera brasiliensis (strain ATCC 49424 / DSM 5305 / JCM 21570 / IAM 15109 / NBRC 103401 / IFAM 1448)</name>
    <name type="common">Planctomyces brasiliensis</name>
    <dbReference type="NCBI Taxonomy" id="756272"/>
    <lineage>
        <taxon>Bacteria</taxon>
        <taxon>Pseudomonadati</taxon>
        <taxon>Planctomycetota</taxon>
        <taxon>Planctomycetia</taxon>
        <taxon>Planctomycetales</taxon>
        <taxon>Planctomycetaceae</taxon>
        <taxon>Rubinisphaera</taxon>
    </lineage>
</organism>
<evidence type="ECO:0000256" key="1">
    <source>
        <dbReference type="SAM" id="MobiDB-lite"/>
    </source>
</evidence>
<dbReference type="SUPFAM" id="SSF52266">
    <property type="entry name" value="SGNH hydrolase"/>
    <property type="match status" value="1"/>
</dbReference>
<dbReference type="AlphaFoldDB" id="F0SGY7"/>
<evidence type="ECO:0000313" key="3">
    <source>
        <dbReference type="EMBL" id="ADY59472.1"/>
    </source>
</evidence>
<dbReference type="InterPro" id="IPR036514">
    <property type="entry name" value="SGNH_hydro_sf"/>
</dbReference>
<dbReference type="eggNOG" id="COG2755">
    <property type="taxonomic scope" value="Bacteria"/>
</dbReference>
<feature type="compositionally biased region" description="Basic and acidic residues" evidence="1">
    <location>
        <begin position="392"/>
        <end position="405"/>
    </location>
</feature>
<dbReference type="HOGENOM" id="CLU_679493_0_0_0"/>
<feature type="compositionally biased region" description="Basic and acidic residues" evidence="1">
    <location>
        <begin position="131"/>
        <end position="143"/>
    </location>
</feature>
<dbReference type="OrthoDB" id="9786188at2"/>
<evidence type="ECO:0000259" key="2">
    <source>
        <dbReference type="Pfam" id="PF13472"/>
    </source>
</evidence>
<dbReference type="Gene3D" id="3.40.50.1110">
    <property type="entry name" value="SGNH hydrolase"/>
    <property type="match status" value="1"/>
</dbReference>